<evidence type="ECO:0000313" key="1">
    <source>
        <dbReference type="EMBL" id="CUN56693.1"/>
    </source>
</evidence>
<sequence length="80" mass="9153">MQLLFKSIPEAQGIFHLNLTKDTWISSNRVSRNVENLKDAPDVDMLIAQISAFIPNERMKEKFLGKKISFPVLEAMNSVF</sequence>
<proteinExistence type="predicted"/>
<gene>
    <name evidence="1" type="ORF">ERS852478_00477</name>
</gene>
<reference evidence="1 2" key="1">
    <citation type="submission" date="2015-09" db="EMBL/GenBank/DDBJ databases">
        <authorList>
            <consortium name="Pathogen Informatics"/>
        </authorList>
    </citation>
    <scope>NUCLEOTIDE SEQUENCE [LARGE SCALE GENOMIC DNA]</scope>
    <source>
        <strain evidence="1 2">2789STDY5834863</strain>
    </source>
</reference>
<dbReference type="AlphaFoldDB" id="A0A173XZA6"/>
<name>A0A173XZA6_9FIRM</name>
<protein>
    <submittedName>
        <fullName evidence="1">Uncharacterized protein</fullName>
    </submittedName>
</protein>
<accession>A0A173XZA6</accession>
<organism evidence="1 2">
    <name type="scientific">Blautia wexlerae</name>
    <dbReference type="NCBI Taxonomy" id="418240"/>
    <lineage>
        <taxon>Bacteria</taxon>
        <taxon>Bacillati</taxon>
        <taxon>Bacillota</taxon>
        <taxon>Clostridia</taxon>
        <taxon>Lachnospirales</taxon>
        <taxon>Lachnospiraceae</taxon>
        <taxon>Blautia</taxon>
    </lineage>
</organism>
<dbReference type="RefSeq" id="WP_055199659.1">
    <property type="nucleotide sequence ID" value="NZ_BTHH01000002.1"/>
</dbReference>
<evidence type="ECO:0000313" key="2">
    <source>
        <dbReference type="Proteomes" id="UP000095431"/>
    </source>
</evidence>
<dbReference type="Proteomes" id="UP000095431">
    <property type="component" value="Unassembled WGS sequence"/>
</dbReference>
<dbReference type="EMBL" id="CYZN01000003">
    <property type="protein sequence ID" value="CUN56693.1"/>
    <property type="molecule type" value="Genomic_DNA"/>
</dbReference>